<accession>A0ACC1HIR7</accession>
<gene>
    <name evidence="1" type="ORF">EV182_004518</name>
</gene>
<dbReference type="EMBL" id="JAMZIH010006542">
    <property type="protein sequence ID" value="KAJ1673809.1"/>
    <property type="molecule type" value="Genomic_DNA"/>
</dbReference>
<feature type="non-terminal residue" evidence="1">
    <location>
        <position position="195"/>
    </location>
</feature>
<name>A0ACC1HIR7_9FUNG</name>
<evidence type="ECO:0000313" key="1">
    <source>
        <dbReference type="EMBL" id="KAJ1673809.1"/>
    </source>
</evidence>
<proteinExistence type="predicted"/>
<evidence type="ECO:0000313" key="2">
    <source>
        <dbReference type="Proteomes" id="UP001145114"/>
    </source>
</evidence>
<sequence length="195" mass="21642">MTSIALAPWLALGQLIGDLKRHTETTPSADSKASKRKEGEEPTFRQQAQHATMSRLLACIVNESIANAWLVQYIDHAGSDQGAKILVLTPLATGTEISSVADLFKVGHIVSALRHRPVVAKSADHNNKVKLVTFMDPEDLGTRQCRITSESKVDSYFQVLEDPLDVMRIVGEWQSYYKNVIEAVCRELQSSVEHQ</sequence>
<keyword evidence="2" id="KW-1185">Reference proteome</keyword>
<comment type="caution">
    <text evidence="1">The sequence shown here is derived from an EMBL/GenBank/DDBJ whole genome shotgun (WGS) entry which is preliminary data.</text>
</comment>
<reference evidence="1" key="1">
    <citation type="submission" date="2022-06" db="EMBL/GenBank/DDBJ databases">
        <title>Phylogenomic reconstructions and comparative analyses of Kickxellomycotina fungi.</title>
        <authorList>
            <person name="Reynolds N.K."/>
            <person name="Stajich J.E."/>
            <person name="Barry K."/>
            <person name="Grigoriev I.V."/>
            <person name="Crous P."/>
            <person name="Smith M.E."/>
        </authorList>
    </citation>
    <scope>NUCLEOTIDE SEQUENCE</scope>
    <source>
        <strain evidence="1">RSA 2271</strain>
    </source>
</reference>
<protein>
    <submittedName>
        <fullName evidence="1">Uncharacterized protein</fullName>
    </submittedName>
</protein>
<organism evidence="1 2">
    <name type="scientific">Spiromyces aspiralis</name>
    <dbReference type="NCBI Taxonomy" id="68401"/>
    <lineage>
        <taxon>Eukaryota</taxon>
        <taxon>Fungi</taxon>
        <taxon>Fungi incertae sedis</taxon>
        <taxon>Zoopagomycota</taxon>
        <taxon>Kickxellomycotina</taxon>
        <taxon>Kickxellomycetes</taxon>
        <taxon>Kickxellales</taxon>
        <taxon>Kickxellaceae</taxon>
        <taxon>Spiromyces</taxon>
    </lineage>
</organism>
<dbReference type="Proteomes" id="UP001145114">
    <property type="component" value="Unassembled WGS sequence"/>
</dbReference>